<name>A0ABS8WCN8_9GAMM</name>
<dbReference type="SMART" id="SM00965">
    <property type="entry name" value="STN"/>
    <property type="match status" value="1"/>
</dbReference>
<keyword evidence="3" id="KW-0998">Cell outer membrane</keyword>
<dbReference type="NCBIfam" id="TIGR02519">
    <property type="entry name" value="pilus_MshL"/>
    <property type="match status" value="1"/>
</dbReference>
<evidence type="ECO:0000256" key="4">
    <source>
        <dbReference type="SAM" id="MobiDB-lite"/>
    </source>
</evidence>
<protein>
    <submittedName>
        <fullName evidence="6">Pilus (MSHA type) biogenesis protein MshL</fullName>
    </submittedName>
</protein>
<dbReference type="InterPro" id="IPR011514">
    <property type="entry name" value="Secretin_N_2"/>
</dbReference>
<dbReference type="Proteomes" id="UP001201273">
    <property type="component" value="Unassembled WGS sequence"/>
</dbReference>
<sequence length="554" mass="60264">MKNAALMIFILALAGCKTTETLDAKEQKEALNQSIDNNQQQPVVAAPITVPDTVLNELLPETDLTASQQRVYEKRFQVSANNVEANQFFGSLVQDTPFSMAIHPGVDGYITLNLKDVTLDEVLSVAKDMYGYDIQRKGRIYHIYPSGMRVETFPMNYLLMDRDGATKTTVATGHLADQNSSNGNSTDSGSNTNGDTGASANDSNGGNTNGTQITTRTKTAYWQSLENALVGLVGSDAGRKVVINPMAGLVTVRAYPDELKMVGDFLKQAEQRLQRQVILETQIIEVVLDDNFQQGITWNTANDVRTSDYAFSSIHKIADNVIRNTIGGGGALTITNGDFSAVISLLETQGDVNVLSKPRITATNNQKAVIKVGNDEYFVTNISTTTVTGNATTSTPNVELTPFFSGISLDVTPQIDGQGGVLLHVHPSIIDIEEQQKKISFRSSSSSAAIGSDDDLIIPVAKSEVRESDTIVKAQSNDVIVIGGLMKTLTKDLISKTPLLGDIPWFGELFTNRSKQTFKTELVILLKPTVVVDGTWQQELERSSTLLEKWYPAE</sequence>
<dbReference type="Pfam" id="PF07655">
    <property type="entry name" value="Secretin_N_2"/>
    <property type="match status" value="1"/>
</dbReference>
<dbReference type="InterPro" id="IPR011662">
    <property type="entry name" value="Secretin/TonB_short_N"/>
</dbReference>
<comment type="caution">
    <text evidence="6">The sequence shown here is derived from an EMBL/GenBank/DDBJ whole genome shotgun (WGS) entry which is preliminary data.</text>
</comment>
<feature type="compositionally biased region" description="Low complexity" evidence="4">
    <location>
        <begin position="179"/>
        <end position="197"/>
    </location>
</feature>
<organism evidence="6 7">
    <name type="scientific">Motilimonas cestriensis</name>
    <dbReference type="NCBI Taxonomy" id="2742685"/>
    <lineage>
        <taxon>Bacteria</taxon>
        <taxon>Pseudomonadati</taxon>
        <taxon>Pseudomonadota</taxon>
        <taxon>Gammaproteobacteria</taxon>
        <taxon>Alteromonadales</taxon>
        <taxon>Alteromonadales genera incertae sedis</taxon>
        <taxon>Motilimonas</taxon>
    </lineage>
</organism>
<accession>A0ABS8WCN8</accession>
<dbReference type="PANTHER" id="PTHR30332">
    <property type="entry name" value="PROBABLE GENERAL SECRETION PATHWAY PROTEIN D"/>
    <property type="match status" value="1"/>
</dbReference>
<dbReference type="PRINTS" id="PR00811">
    <property type="entry name" value="BCTERIALGSPD"/>
</dbReference>
<evidence type="ECO:0000256" key="3">
    <source>
        <dbReference type="ARBA" id="ARBA00023237"/>
    </source>
</evidence>
<dbReference type="InterPro" id="IPR001775">
    <property type="entry name" value="GspD/PilQ"/>
</dbReference>
<feature type="region of interest" description="Disordered" evidence="4">
    <location>
        <begin position="173"/>
        <end position="212"/>
    </location>
</feature>
<dbReference type="InterPro" id="IPR004846">
    <property type="entry name" value="T2SS/T3SS_dom"/>
</dbReference>
<dbReference type="InterPro" id="IPR050810">
    <property type="entry name" value="Bact_Secretion_Sys_Channel"/>
</dbReference>
<dbReference type="PROSITE" id="PS51257">
    <property type="entry name" value="PROKAR_LIPOPROTEIN"/>
    <property type="match status" value="1"/>
</dbReference>
<proteinExistence type="predicted"/>
<feature type="domain" description="Secretin/TonB short N-terminal" evidence="5">
    <location>
        <begin position="98"/>
        <end position="146"/>
    </location>
</feature>
<keyword evidence="2" id="KW-0472">Membrane</keyword>
<evidence type="ECO:0000256" key="1">
    <source>
        <dbReference type="ARBA" id="ARBA00022448"/>
    </source>
</evidence>
<dbReference type="EMBL" id="JAIMJA010000015">
    <property type="protein sequence ID" value="MCE2596033.1"/>
    <property type="molecule type" value="Genomic_DNA"/>
</dbReference>
<evidence type="ECO:0000259" key="5">
    <source>
        <dbReference type="SMART" id="SM00965"/>
    </source>
</evidence>
<reference evidence="6 7" key="1">
    <citation type="journal article" date="2022" name="Environ. Microbiol. Rep.">
        <title>Eco-phylogenetic analyses reveal divergent evolution of vitamin B12 metabolism in the marine bacterial family 'Psychromonadaceae'.</title>
        <authorList>
            <person name="Jin X."/>
            <person name="Yang Y."/>
            <person name="Cao H."/>
            <person name="Gao B."/>
            <person name="Zhao Z."/>
        </authorList>
    </citation>
    <scope>NUCLEOTIDE SEQUENCE [LARGE SCALE GENOMIC DNA]</scope>
    <source>
        <strain evidence="6 7">MKS20</strain>
    </source>
</reference>
<evidence type="ECO:0000256" key="2">
    <source>
        <dbReference type="ARBA" id="ARBA00023136"/>
    </source>
</evidence>
<dbReference type="Pfam" id="PF00263">
    <property type="entry name" value="Secretin"/>
    <property type="match status" value="1"/>
</dbReference>
<evidence type="ECO:0000313" key="7">
    <source>
        <dbReference type="Proteomes" id="UP001201273"/>
    </source>
</evidence>
<keyword evidence="7" id="KW-1185">Reference proteome</keyword>
<dbReference type="InterPro" id="IPR013358">
    <property type="entry name" value="Pilus_biogenesis_MshL"/>
</dbReference>
<gene>
    <name evidence="6" type="primary">mshL</name>
    <name evidence="6" type="ORF">K6Y31_14565</name>
</gene>
<dbReference type="RefSeq" id="WP_233053696.1">
    <property type="nucleotide sequence ID" value="NZ_JAIMJA010000015.1"/>
</dbReference>
<dbReference type="PANTHER" id="PTHR30332:SF17">
    <property type="entry name" value="TYPE IV PILIATION SYSTEM PROTEIN DR_0774-RELATED"/>
    <property type="match status" value="1"/>
</dbReference>
<evidence type="ECO:0000313" key="6">
    <source>
        <dbReference type="EMBL" id="MCE2596033.1"/>
    </source>
</evidence>
<keyword evidence="1" id="KW-0813">Transport</keyword>